<feature type="transmembrane region" description="Helical" evidence="12">
    <location>
        <begin position="241"/>
        <end position="259"/>
    </location>
</feature>
<gene>
    <name evidence="12 14" type="primary">secF</name>
    <name evidence="14" type="ORF">FHK82_06095</name>
</gene>
<evidence type="ECO:0000256" key="2">
    <source>
        <dbReference type="ARBA" id="ARBA00022448"/>
    </source>
</evidence>
<comment type="function">
    <text evidence="9 12">Part of the Sec protein translocase complex. Interacts with the SecYEG preprotein conducting channel. SecDF uses the proton motive force (PMF) to complete protein translocation after the ATP-dependent function of SecA.</text>
</comment>
<dbReference type="InterPro" id="IPR022645">
    <property type="entry name" value="SecD/SecF_bac"/>
</dbReference>
<protein>
    <recommendedName>
        <fullName evidence="12">Protein-export membrane protein SecF</fullName>
    </recommendedName>
</protein>
<evidence type="ECO:0000256" key="1">
    <source>
        <dbReference type="ARBA" id="ARBA00004651"/>
    </source>
</evidence>
<dbReference type="Pfam" id="PF07549">
    <property type="entry name" value="Sec_GG"/>
    <property type="match status" value="1"/>
</dbReference>
<keyword evidence="4 12" id="KW-0812">Transmembrane</keyword>
<dbReference type="GO" id="GO:0005886">
    <property type="term" value="C:plasma membrane"/>
    <property type="evidence" value="ECO:0007669"/>
    <property type="project" value="UniProtKB-SubCell"/>
</dbReference>
<reference evidence="14 15" key="1">
    <citation type="submission" date="2019-07" db="EMBL/GenBank/DDBJ databases">
        <title>The pathways for chlorine oxyanion respiration interact through the shared metabolite chlorate.</title>
        <authorList>
            <person name="Barnum T.P."/>
            <person name="Cheng Y."/>
            <person name="Hill K.A."/>
            <person name="Lucas L.N."/>
            <person name="Carlson H.K."/>
            <person name="Coates J.D."/>
        </authorList>
    </citation>
    <scope>NUCLEOTIDE SEQUENCE [LARGE SCALE GENOMIC DNA]</scope>
    <source>
        <strain evidence="14">BK-3</strain>
    </source>
</reference>
<dbReference type="GO" id="GO:0015450">
    <property type="term" value="F:protein-transporting ATPase activity"/>
    <property type="evidence" value="ECO:0007669"/>
    <property type="project" value="InterPro"/>
</dbReference>
<evidence type="ECO:0000256" key="4">
    <source>
        <dbReference type="ARBA" id="ARBA00022692"/>
    </source>
</evidence>
<comment type="similarity">
    <text evidence="11">In the N-terminal section; belongs to the SecD/SecF family. SecD subfamily.</text>
</comment>
<feature type="transmembrane region" description="Helical" evidence="12">
    <location>
        <begin position="265"/>
        <end position="293"/>
    </location>
</feature>
<organism evidence="14 15">
    <name type="scientific">Sedimenticola thiotaurini</name>
    <dbReference type="NCBI Taxonomy" id="1543721"/>
    <lineage>
        <taxon>Bacteria</taxon>
        <taxon>Pseudomonadati</taxon>
        <taxon>Pseudomonadota</taxon>
        <taxon>Gammaproteobacteria</taxon>
        <taxon>Chromatiales</taxon>
        <taxon>Sedimenticolaceae</taxon>
        <taxon>Sedimenticola</taxon>
    </lineage>
</organism>
<dbReference type="GO" id="GO:0043952">
    <property type="term" value="P:protein transport by the Sec complex"/>
    <property type="evidence" value="ECO:0007669"/>
    <property type="project" value="UniProtKB-UniRule"/>
</dbReference>
<dbReference type="AlphaFoldDB" id="A0A558D8J3"/>
<feature type="transmembrane region" description="Helical" evidence="12">
    <location>
        <begin position="138"/>
        <end position="155"/>
    </location>
</feature>
<evidence type="ECO:0000256" key="8">
    <source>
        <dbReference type="ARBA" id="ARBA00023136"/>
    </source>
</evidence>
<feature type="transmembrane region" description="Helical" evidence="12">
    <location>
        <begin position="21"/>
        <end position="40"/>
    </location>
</feature>
<dbReference type="PANTHER" id="PTHR30081:SF8">
    <property type="entry name" value="PROTEIN TRANSLOCASE SUBUNIT SECF"/>
    <property type="match status" value="1"/>
</dbReference>
<dbReference type="STRING" id="1543721.AAY24_08675"/>
<dbReference type="InterPro" id="IPR048634">
    <property type="entry name" value="SecD_SecF_C"/>
</dbReference>
<evidence type="ECO:0000256" key="9">
    <source>
        <dbReference type="ARBA" id="ARBA00059018"/>
    </source>
</evidence>
<evidence type="ECO:0000256" key="7">
    <source>
        <dbReference type="ARBA" id="ARBA00023010"/>
    </source>
</evidence>
<dbReference type="PRINTS" id="PR01755">
    <property type="entry name" value="SECFTRNLCASE"/>
</dbReference>
<comment type="subcellular location">
    <subcellularLocation>
        <location evidence="1 12">Cell membrane</location>
        <topology evidence="1 12">Multi-pass membrane protein</topology>
    </subcellularLocation>
</comment>
<evidence type="ECO:0000313" key="14">
    <source>
        <dbReference type="EMBL" id="TVT57354.1"/>
    </source>
</evidence>
<evidence type="ECO:0000256" key="10">
    <source>
        <dbReference type="ARBA" id="ARBA00060856"/>
    </source>
</evidence>
<evidence type="ECO:0000313" key="15">
    <source>
        <dbReference type="Proteomes" id="UP000317355"/>
    </source>
</evidence>
<evidence type="ECO:0000256" key="5">
    <source>
        <dbReference type="ARBA" id="ARBA00022927"/>
    </source>
</evidence>
<comment type="similarity">
    <text evidence="12">Belongs to the SecD/SecF family. SecF subfamily.</text>
</comment>
<dbReference type="NCBIfam" id="TIGR00966">
    <property type="entry name" value="transloc_SecF"/>
    <property type="match status" value="1"/>
</dbReference>
<evidence type="ECO:0000256" key="11">
    <source>
        <dbReference type="ARBA" id="ARBA00061053"/>
    </source>
</evidence>
<feature type="domain" description="Protein export membrane protein SecD/SecF C-terminal" evidence="13">
    <location>
        <begin position="110"/>
        <end position="291"/>
    </location>
</feature>
<dbReference type="SUPFAM" id="SSF82866">
    <property type="entry name" value="Multidrug efflux transporter AcrB transmembrane domain"/>
    <property type="match status" value="1"/>
</dbReference>
<dbReference type="PANTHER" id="PTHR30081">
    <property type="entry name" value="PROTEIN-EXPORT MEMBRANE PROTEIN SEC"/>
    <property type="match status" value="1"/>
</dbReference>
<evidence type="ECO:0000256" key="12">
    <source>
        <dbReference type="HAMAP-Rule" id="MF_01464"/>
    </source>
</evidence>
<dbReference type="InterPro" id="IPR055344">
    <property type="entry name" value="SecD_SecF_C_bact"/>
</dbReference>
<comment type="similarity">
    <text evidence="10">In the C-terminal section; belongs to the SecD/SecF family. SecF subfamily.</text>
</comment>
<dbReference type="Proteomes" id="UP000317355">
    <property type="component" value="Unassembled WGS sequence"/>
</dbReference>
<dbReference type="InterPro" id="IPR022813">
    <property type="entry name" value="SecD/SecF_arch_bac"/>
</dbReference>
<sequence>MQIFKKNTHIDFMGKRKLAMYFSILLMLISLGAIVLRGLSLGIDFTGGTLIEVGYQEAAELSKVREVLQSGGFGDATVQHFGTSKDVLVRLSPQAELQGAQLSDRAFAALKQADAGEATLRRVEFVGPQVGDDLTEDGGLAVLYALIGILAYVALRFEYRFALGSVIALIHDVLITIGIFSLFQIEFDLTVLAAVLAVIGYSLNDTIVVFDRIRENFRKMRKGGAAEIINSSLNQTLSRTLMTSMTTLLVLIALFVFGGEIIHGFAFALIIGIVVGTYSSIYVASTAVLMLGISKADLMPVAKEGGQVDAEP</sequence>
<dbReference type="EMBL" id="VMRY01000015">
    <property type="protein sequence ID" value="TVT57354.1"/>
    <property type="molecule type" value="Genomic_DNA"/>
</dbReference>
<dbReference type="Gene3D" id="1.20.1640.10">
    <property type="entry name" value="Multidrug efflux transporter AcrB transmembrane domain"/>
    <property type="match status" value="1"/>
</dbReference>
<dbReference type="InterPro" id="IPR022646">
    <property type="entry name" value="SecD/SecF_CS"/>
</dbReference>
<keyword evidence="2 12" id="KW-0813">Transport</keyword>
<comment type="caution">
    <text evidence="14">The sequence shown here is derived from an EMBL/GenBank/DDBJ whole genome shotgun (WGS) entry which is preliminary data.</text>
</comment>
<dbReference type="Pfam" id="PF02355">
    <property type="entry name" value="SecD_SecF_C"/>
    <property type="match status" value="1"/>
</dbReference>
<accession>A0A558D8J3</accession>
<dbReference type="GO" id="GO:0006605">
    <property type="term" value="P:protein targeting"/>
    <property type="evidence" value="ECO:0007669"/>
    <property type="project" value="UniProtKB-UniRule"/>
</dbReference>
<keyword evidence="5 12" id="KW-0653">Protein transport</keyword>
<dbReference type="HAMAP" id="MF_01464_B">
    <property type="entry name" value="SecF_B"/>
    <property type="match status" value="1"/>
</dbReference>
<comment type="subunit">
    <text evidence="12">Forms a complex with SecD. Part of the essential Sec protein translocation apparatus which comprises SecA, SecYEG and auxiliary proteins SecDF-YajC and YidC.</text>
</comment>
<evidence type="ECO:0000256" key="6">
    <source>
        <dbReference type="ARBA" id="ARBA00022989"/>
    </source>
</evidence>
<keyword evidence="6 12" id="KW-1133">Transmembrane helix</keyword>
<evidence type="ECO:0000259" key="13">
    <source>
        <dbReference type="Pfam" id="PF02355"/>
    </source>
</evidence>
<keyword evidence="8 12" id="KW-0472">Membrane</keyword>
<feature type="transmembrane region" description="Helical" evidence="12">
    <location>
        <begin position="162"/>
        <end position="183"/>
    </location>
</feature>
<dbReference type="InterPro" id="IPR005665">
    <property type="entry name" value="SecF_bac"/>
</dbReference>
<proteinExistence type="inferred from homology"/>
<keyword evidence="3 12" id="KW-1003">Cell membrane</keyword>
<dbReference type="NCBIfam" id="TIGR00916">
    <property type="entry name" value="2A0604s01"/>
    <property type="match status" value="1"/>
</dbReference>
<dbReference type="FunFam" id="1.20.1640.10:FF:000024">
    <property type="entry name" value="Multifunctional fusion protein"/>
    <property type="match status" value="1"/>
</dbReference>
<feature type="transmembrane region" description="Helical" evidence="12">
    <location>
        <begin position="189"/>
        <end position="210"/>
    </location>
</feature>
<evidence type="ECO:0000256" key="3">
    <source>
        <dbReference type="ARBA" id="ARBA00022475"/>
    </source>
</evidence>
<name>A0A558D8J3_9GAMM</name>
<keyword evidence="7 12" id="KW-0811">Translocation</keyword>
<dbReference type="GO" id="GO:0065002">
    <property type="term" value="P:intracellular protein transmembrane transport"/>
    <property type="evidence" value="ECO:0007669"/>
    <property type="project" value="UniProtKB-UniRule"/>
</dbReference>